<proteinExistence type="predicted"/>
<evidence type="ECO:0000313" key="2">
    <source>
        <dbReference type="EMBL" id="OBS02639.1"/>
    </source>
</evidence>
<dbReference type="Proteomes" id="UP000093757">
    <property type="component" value="Unassembled WGS sequence"/>
</dbReference>
<dbReference type="RefSeq" id="WP_065133224.1">
    <property type="nucleotide sequence ID" value="NZ_MAEM01000159.1"/>
</dbReference>
<reference evidence="2 3" key="1">
    <citation type="submission" date="2016-06" db="EMBL/GenBank/DDBJ databases">
        <authorList>
            <person name="Kjaerup R.B."/>
            <person name="Dalgaard T.S."/>
            <person name="Juul-Madsen H.R."/>
        </authorList>
    </citation>
    <scope>NUCLEOTIDE SEQUENCE [LARGE SCALE GENOMIC DNA]</scope>
    <source>
        <strain evidence="2 3">1245752.6</strain>
    </source>
</reference>
<dbReference type="AlphaFoldDB" id="A0A1A6BK93"/>
<name>A0A1A6BK93_MYCGO</name>
<comment type="caution">
    <text evidence="2">The sequence shown here is derived from an EMBL/GenBank/DDBJ whole genome shotgun (WGS) entry which is preliminary data.</text>
</comment>
<gene>
    <name evidence="2" type="ORF">A9W98_13895</name>
</gene>
<sequence>MTGEPSLINYLEAVNAFALTSEADALTGHAAAASMCENVEHAAEYGVSIIIEPGGSSRTGENVQAAVRARNHARTDRPASIPPLVPWRQIKPPNRGQFGLTRPPATEWLRDPCVLPPDVFDFGIGP</sequence>
<feature type="region of interest" description="Disordered" evidence="1">
    <location>
        <begin position="71"/>
        <end position="97"/>
    </location>
</feature>
<protein>
    <submittedName>
        <fullName evidence="2">Uncharacterized protein</fullName>
    </submittedName>
</protein>
<evidence type="ECO:0000313" key="3">
    <source>
        <dbReference type="Proteomes" id="UP000093757"/>
    </source>
</evidence>
<evidence type="ECO:0000256" key="1">
    <source>
        <dbReference type="SAM" id="MobiDB-lite"/>
    </source>
</evidence>
<dbReference type="OrthoDB" id="9802065at2"/>
<accession>A0A1A6BK93</accession>
<organism evidence="2 3">
    <name type="scientific">Mycobacterium gordonae</name>
    <dbReference type="NCBI Taxonomy" id="1778"/>
    <lineage>
        <taxon>Bacteria</taxon>
        <taxon>Bacillati</taxon>
        <taxon>Actinomycetota</taxon>
        <taxon>Actinomycetes</taxon>
        <taxon>Mycobacteriales</taxon>
        <taxon>Mycobacteriaceae</taxon>
        <taxon>Mycobacterium</taxon>
    </lineage>
</organism>
<dbReference type="EMBL" id="MAEM01000159">
    <property type="protein sequence ID" value="OBS02639.1"/>
    <property type="molecule type" value="Genomic_DNA"/>
</dbReference>